<feature type="transmembrane region" description="Helical" evidence="6">
    <location>
        <begin position="7"/>
        <end position="25"/>
    </location>
</feature>
<evidence type="ECO:0000256" key="5">
    <source>
        <dbReference type="ARBA" id="ARBA00023136"/>
    </source>
</evidence>
<dbReference type="GO" id="GO:0016020">
    <property type="term" value="C:membrane"/>
    <property type="evidence" value="ECO:0007669"/>
    <property type="project" value="UniProtKB-SubCell"/>
</dbReference>
<proteinExistence type="inferred from homology"/>
<evidence type="ECO:0000313" key="9">
    <source>
        <dbReference type="Proteomes" id="UP000740883"/>
    </source>
</evidence>
<keyword evidence="9" id="KW-1185">Reference proteome</keyword>
<dbReference type="Pfam" id="PF01569">
    <property type="entry name" value="PAP2"/>
    <property type="match status" value="1"/>
</dbReference>
<feature type="transmembrane region" description="Helical" evidence="6">
    <location>
        <begin position="196"/>
        <end position="215"/>
    </location>
</feature>
<comment type="similarity">
    <text evidence="2">Belongs to the PA-phosphatase related phosphoesterase family.</text>
</comment>
<evidence type="ECO:0000313" key="8">
    <source>
        <dbReference type="EMBL" id="KAF9764321.1"/>
    </source>
</evidence>
<gene>
    <name evidence="8" type="primary">LPP2</name>
    <name evidence="8" type="ORF">NGRA_0663</name>
</gene>
<dbReference type="PANTHER" id="PTHR10165:SF35">
    <property type="entry name" value="RE23632P"/>
    <property type="match status" value="1"/>
</dbReference>
<dbReference type="GO" id="GO:0046839">
    <property type="term" value="P:phospholipid dephosphorylation"/>
    <property type="evidence" value="ECO:0007669"/>
    <property type="project" value="TreeGrafter"/>
</dbReference>
<evidence type="ECO:0000256" key="4">
    <source>
        <dbReference type="ARBA" id="ARBA00022989"/>
    </source>
</evidence>
<dbReference type="InterPro" id="IPR000326">
    <property type="entry name" value="PAP2/HPO"/>
</dbReference>
<dbReference type="SUPFAM" id="SSF48317">
    <property type="entry name" value="Acid phosphatase/Vanadium-dependent haloperoxidase"/>
    <property type="match status" value="1"/>
</dbReference>
<dbReference type="EMBL" id="SBJO01000028">
    <property type="protein sequence ID" value="KAF9764321.1"/>
    <property type="molecule type" value="Genomic_DNA"/>
</dbReference>
<dbReference type="InterPro" id="IPR043216">
    <property type="entry name" value="PAP-like"/>
</dbReference>
<evidence type="ECO:0000256" key="6">
    <source>
        <dbReference type="SAM" id="Phobius"/>
    </source>
</evidence>
<dbReference type="InterPro" id="IPR036938">
    <property type="entry name" value="PAP2/HPO_sf"/>
</dbReference>
<dbReference type="AlphaFoldDB" id="A0A9P6H1K4"/>
<keyword evidence="3 6" id="KW-0812">Transmembrane</keyword>
<dbReference type="GO" id="GO:0006644">
    <property type="term" value="P:phospholipid metabolic process"/>
    <property type="evidence" value="ECO:0007669"/>
    <property type="project" value="InterPro"/>
</dbReference>
<protein>
    <submittedName>
        <fullName evidence="8">Lipid phosphate phosphatase 2</fullName>
    </submittedName>
</protein>
<feature type="domain" description="Phosphatidic acid phosphatase type 2/haloperoxidase" evidence="7">
    <location>
        <begin position="85"/>
        <end position="215"/>
    </location>
</feature>
<dbReference type="Proteomes" id="UP000740883">
    <property type="component" value="Unassembled WGS sequence"/>
</dbReference>
<comment type="subcellular location">
    <subcellularLocation>
        <location evidence="1">Membrane</location>
        <topology evidence="1">Multi-pass membrane protein</topology>
    </subcellularLocation>
</comment>
<dbReference type="GO" id="GO:0008195">
    <property type="term" value="F:phosphatidate phosphatase activity"/>
    <property type="evidence" value="ECO:0007669"/>
    <property type="project" value="TreeGrafter"/>
</dbReference>
<dbReference type="OrthoDB" id="8907274at2759"/>
<feature type="transmembrane region" description="Helical" evidence="6">
    <location>
        <begin position="81"/>
        <end position="97"/>
    </location>
</feature>
<feature type="transmembrane region" description="Helical" evidence="6">
    <location>
        <begin position="142"/>
        <end position="160"/>
    </location>
</feature>
<evidence type="ECO:0000256" key="3">
    <source>
        <dbReference type="ARBA" id="ARBA00022692"/>
    </source>
</evidence>
<keyword evidence="4 6" id="KW-1133">Transmembrane helix</keyword>
<reference evidence="8 9" key="1">
    <citation type="journal article" date="2020" name="Genome Biol. Evol.">
        <title>Comparative genomics of strictly vertically transmitted, feminizing microsporidia endosymbionts of amphipod crustaceans.</title>
        <authorList>
            <person name="Cormier A."/>
            <person name="Chebbi M.A."/>
            <person name="Giraud I."/>
            <person name="Wattier R."/>
            <person name="Teixeira M."/>
            <person name="Gilbert C."/>
            <person name="Rigaud T."/>
            <person name="Cordaux R."/>
        </authorList>
    </citation>
    <scope>NUCLEOTIDE SEQUENCE [LARGE SCALE GENOMIC DNA]</scope>
    <source>
        <strain evidence="8 9">Ou3-Ou53</strain>
    </source>
</reference>
<organism evidence="8 9">
    <name type="scientific">Nosema granulosis</name>
    <dbReference type="NCBI Taxonomy" id="83296"/>
    <lineage>
        <taxon>Eukaryota</taxon>
        <taxon>Fungi</taxon>
        <taxon>Fungi incertae sedis</taxon>
        <taxon>Microsporidia</taxon>
        <taxon>Nosematidae</taxon>
        <taxon>Nosema</taxon>
    </lineage>
</organism>
<name>A0A9P6H1K4_9MICR</name>
<sequence length="229" mass="26213">MRPDKTIIAISFVSSFFVLVSLFVTPRRRNIDFDNPSIQKPHKKNETFKISSVTFISIVFPLAIFLYCFRFMNLDIENETQFYTLFITNFIVVSAIVENLKNIVGRLRPDFIDRCKPIEGVCSGKLGMVNEGRKSFPSGHTATSTAGFLFLIIFLHIYYTRRPENGSKILKLLIILMLAIVPVSVGLSRFYDNRHFLSDIFSGGLIATGSTFFLYKFYGYRLLKTNSTH</sequence>
<evidence type="ECO:0000256" key="1">
    <source>
        <dbReference type="ARBA" id="ARBA00004141"/>
    </source>
</evidence>
<feature type="transmembrane region" description="Helical" evidence="6">
    <location>
        <begin position="50"/>
        <end position="69"/>
    </location>
</feature>
<feature type="transmembrane region" description="Helical" evidence="6">
    <location>
        <begin position="172"/>
        <end position="190"/>
    </location>
</feature>
<dbReference type="PANTHER" id="PTHR10165">
    <property type="entry name" value="LIPID PHOSPHATE PHOSPHATASE"/>
    <property type="match status" value="1"/>
</dbReference>
<evidence type="ECO:0000259" key="7">
    <source>
        <dbReference type="SMART" id="SM00014"/>
    </source>
</evidence>
<keyword evidence="5 6" id="KW-0472">Membrane</keyword>
<accession>A0A9P6H1K4</accession>
<dbReference type="Gene3D" id="1.20.144.10">
    <property type="entry name" value="Phosphatidic acid phosphatase type 2/haloperoxidase"/>
    <property type="match status" value="1"/>
</dbReference>
<comment type="caution">
    <text evidence="8">The sequence shown here is derived from an EMBL/GenBank/DDBJ whole genome shotgun (WGS) entry which is preliminary data.</text>
</comment>
<dbReference type="SMART" id="SM00014">
    <property type="entry name" value="acidPPc"/>
    <property type="match status" value="1"/>
</dbReference>
<evidence type="ECO:0000256" key="2">
    <source>
        <dbReference type="ARBA" id="ARBA00008816"/>
    </source>
</evidence>